<dbReference type="Pfam" id="PF01927">
    <property type="entry name" value="Mut7-C"/>
    <property type="match status" value="1"/>
</dbReference>
<keyword evidence="4" id="KW-1185">Reference proteome</keyword>
<name>A0ABY7GJ65_9GAMM</name>
<feature type="domain" description="Ubiquitin Mut7-C" evidence="2">
    <location>
        <begin position="6"/>
        <end position="83"/>
    </location>
</feature>
<evidence type="ECO:0000259" key="1">
    <source>
        <dbReference type="Pfam" id="PF01927"/>
    </source>
</evidence>
<evidence type="ECO:0000313" key="3">
    <source>
        <dbReference type="EMBL" id="WAR44273.1"/>
    </source>
</evidence>
<dbReference type="RefSeq" id="WP_255189250.1">
    <property type="nucleotide sequence ID" value="NZ_CP113517.1"/>
</dbReference>
<dbReference type="PANTHER" id="PTHR39081">
    <property type="entry name" value="MUT7-C DOMAIN-CONTAINING PROTEIN"/>
    <property type="match status" value="1"/>
</dbReference>
<evidence type="ECO:0000313" key="4">
    <source>
        <dbReference type="Proteomes" id="UP001162780"/>
    </source>
</evidence>
<evidence type="ECO:0000259" key="2">
    <source>
        <dbReference type="Pfam" id="PF14451"/>
    </source>
</evidence>
<sequence>MPLEYTADFRFYAELNDFLPPSRRKRDLAYRFNGHPGIKDPIEVFGVPHTEVALIIVNGHSVGFDYQLRANDRVAVYPVFKQLNMLPLARLRESISGPPRFIVDVNLGKLAKRMRLLGFDSLYRNDYRDAEVANIAENQQRIVLTRDRRLLFAKRITQGYWVRAVTVEHQVEEVIRRFDLYDVIQPFARCLMCNGVLVPVAKADVLEQLQPKTKLYYDDFYRCDDCRRIYWQGSHIDDMRQRFAILLAR</sequence>
<dbReference type="EMBL" id="CP113517">
    <property type="protein sequence ID" value="WAR44273.1"/>
    <property type="molecule type" value="Genomic_DNA"/>
</dbReference>
<dbReference type="Proteomes" id="UP001162780">
    <property type="component" value="Chromosome"/>
</dbReference>
<gene>
    <name evidence="3" type="ORF">NM686_018185</name>
</gene>
<dbReference type="Pfam" id="PF14451">
    <property type="entry name" value="Ub-Mut7C"/>
    <property type="match status" value="1"/>
</dbReference>
<proteinExistence type="predicted"/>
<dbReference type="InterPro" id="IPR002782">
    <property type="entry name" value="Mut7-C_RNAse_dom"/>
</dbReference>
<accession>A0ABY7GJ65</accession>
<feature type="domain" description="Mut7-C RNAse" evidence="1">
    <location>
        <begin position="99"/>
        <end position="242"/>
    </location>
</feature>
<dbReference type="PANTHER" id="PTHR39081:SF1">
    <property type="entry name" value="MUT7-C RNASE DOMAIN-CONTAINING PROTEIN"/>
    <property type="match status" value="1"/>
</dbReference>
<reference evidence="3" key="1">
    <citation type="submission" date="2022-11" db="EMBL/GenBank/DDBJ databases">
        <title>Methylomonas rapida sp. nov., Carotenoid-Producing Obligate Methanotrophs with High Growth Characteristics and Biotechnological Potential.</title>
        <authorList>
            <person name="Tikhonova E.N."/>
            <person name="Suleimanov R.Z."/>
            <person name="Miroshnikov K."/>
            <person name="Oshkin I.Y."/>
            <person name="Belova S.E."/>
            <person name="Danilova O.V."/>
            <person name="Ashikhmin A."/>
            <person name="Konopkin A."/>
            <person name="But S.Y."/>
            <person name="Khmelenina V.N."/>
            <person name="Kuznetsov N."/>
            <person name="Pimenov N.V."/>
            <person name="Dedysh S.N."/>
        </authorList>
    </citation>
    <scope>NUCLEOTIDE SEQUENCE</scope>
    <source>
        <strain evidence="3">MP1</strain>
    </source>
</reference>
<organism evidence="3 4">
    <name type="scientific">Methylomonas rapida</name>
    <dbReference type="NCBI Taxonomy" id="2963939"/>
    <lineage>
        <taxon>Bacteria</taxon>
        <taxon>Pseudomonadati</taxon>
        <taxon>Pseudomonadota</taxon>
        <taxon>Gammaproteobacteria</taxon>
        <taxon>Methylococcales</taxon>
        <taxon>Methylococcaceae</taxon>
        <taxon>Methylomonas</taxon>
    </lineage>
</organism>
<protein>
    <submittedName>
        <fullName evidence="3">Mut7-C ubiquitin/RNAse domain-containing protein</fullName>
    </submittedName>
</protein>
<dbReference type="InterPro" id="IPR027798">
    <property type="entry name" value="Ub_Mut7C"/>
</dbReference>